<reference evidence="2" key="1">
    <citation type="submission" date="2019-06" db="EMBL/GenBank/DDBJ databases">
        <authorList>
            <person name="Zheng W."/>
        </authorList>
    </citation>
    <scope>NUCLEOTIDE SEQUENCE</scope>
    <source>
        <strain evidence="2">QDHG01</strain>
    </source>
</reference>
<dbReference type="AlphaFoldDB" id="A0A8J8P360"/>
<evidence type="ECO:0000313" key="2">
    <source>
        <dbReference type="EMBL" id="TNV84924.1"/>
    </source>
</evidence>
<accession>A0A8J8P360</accession>
<feature type="region of interest" description="Disordered" evidence="1">
    <location>
        <begin position="528"/>
        <end position="565"/>
    </location>
</feature>
<name>A0A8J8P360_HALGN</name>
<gene>
    <name evidence="2" type="ORF">FGO68_gene5581</name>
</gene>
<evidence type="ECO:0000256" key="1">
    <source>
        <dbReference type="SAM" id="MobiDB-lite"/>
    </source>
</evidence>
<feature type="compositionally biased region" description="Polar residues" evidence="1">
    <location>
        <begin position="132"/>
        <end position="161"/>
    </location>
</feature>
<feature type="region of interest" description="Disordered" evidence="1">
    <location>
        <begin position="215"/>
        <end position="252"/>
    </location>
</feature>
<sequence length="565" mass="64464">MKSQLDRQNSAKHYRFVSPEKGLHMMKKLEKGMKAKIDRFRARAVGGKDHIDLTIKQVNGSIMADLDTSKLKKQKIAPNSAISSQMQSRRRSSSFASKDVDKEQQPKAQSKSSMKSIRLEDDHNISEGSFIISNKNQQSPGPNSSHHQLLRQKSIQSSSNPAKGILKNKTLLNVSPANFDQSQESLFGGEGRDRSVSELQIKRYKRVRIEGQQRPGFADLSMYDKSQLPDENSSDKRQEIAEQQNEDDGGGDQLQIKYLTAHSQPRQPRASIFVHQPSTKTVYSPDRVVRALEFSPNFDPDKLDKELNELQEKLEARKQLQLLICKSQEVIDETPINQPETPVKTKDQVTKQTIKIPKRLSLSPFNTNYQLPQLPNVSSEYSQIGSKVDVTPSQNHKVKQVRVANTKLQEAFQAEMDFKRVQALDEQQKHDEAIGKLKKRTRELIYLLKHELTSIINEMFSKGISLGQVFYQECDKIIINFDLNILTEERKMHPDFEKQVKLYSVICLAQESKGGVANQIERINEQLIKSSKKPSDSPRLMQQPLGLQRKQFKDELSETQSSQEN</sequence>
<protein>
    <submittedName>
        <fullName evidence="2">Uncharacterized protein</fullName>
    </submittedName>
</protein>
<dbReference type="Proteomes" id="UP000785679">
    <property type="component" value="Unassembled WGS sequence"/>
</dbReference>
<organism evidence="2 3">
    <name type="scientific">Halteria grandinella</name>
    <dbReference type="NCBI Taxonomy" id="5974"/>
    <lineage>
        <taxon>Eukaryota</taxon>
        <taxon>Sar</taxon>
        <taxon>Alveolata</taxon>
        <taxon>Ciliophora</taxon>
        <taxon>Intramacronucleata</taxon>
        <taxon>Spirotrichea</taxon>
        <taxon>Stichotrichia</taxon>
        <taxon>Sporadotrichida</taxon>
        <taxon>Halteriidae</taxon>
        <taxon>Halteria</taxon>
    </lineage>
</organism>
<comment type="caution">
    <text evidence="2">The sequence shown here is derived from an EMBL/GenBank/DDBJ whole genome shotgun (WGS) entry which is preliminary data.</text>
</comment>
<dbReference type="EMBL" id="RRYP01002305">
    <property type="protein sequence ID" value="TNV84924.1"/>
    <property type="molecule type" value="Genomic_DNA"/>
</dbReference>
<feature type="compositionally biased region" description="Polar residues" evidence="1">
    <location>
        <begin position="106"/>
        <end position="115"/>
    </location>
</feature>
<feature type="region of interest" description="Disordered" evidence="1">
    <location>
        <begin position="132"/>
        <end position="162"/>
    </location>
</feature>
<evidence type="ECO:0000313" key="3">
    <source>
        <dbReference type="Proteomes" id="UP000785679"/>
    </source>
</evidence>
<feature type="region of interest" description="Disordered" evidence="1">
    <location>
        <begin position="72"/>
        <end position="118"/>
    </location>
</feature>
<feature type="compositionally biased region" description="Low complexity" evidence="1">
    <location>
        <begin position="80"/>
        <end position="97"/>
    </location>
</feature>
<proteinExistence type="predicted"/>
<keyword evidence="3" id="KW-1185">Reference proteome</keyword>